<dbReference type="Proteomes" id="UP001516400">
    <property type="component" value="Unassembled WGS sequence"/>
</dbReference>
<gene>
    <name evidence="1" type="ORF">HHI36_016938</name>
</gene>
<dbReference type="EMBL" id="JABFTP020000124">
    <property type="protein sequence ID" value="KAL3279427.1"/>
    <property type="molecule type" value="Genomic_DNA"/>
</dbReference>
<evidence type="ECO:0000313" key="2">
    <source>
        <dbReference type="Proteomes" id="UP001516400"/>
    </source>
</evidence>
<keyword evidence="2" id="KW-1185">Reference proteome</keyword>
<reference evidence="1 2" key="1">
    <citation type="journal article" date="2021" name="BMC Biol.">
        <title>Horizontally acquired antibacterial genes associated with adaptive radiation of ladybird beetles.</title>
        <authorList>
            <person name="Li H.S."/>
            <person name="Tang X.F."/>
            <person name="Huang Y.H."/>
            <person name="Xu Z.Y."/>
            <person name="Chen M.L."/>
            <person name="Du X.Y."/>
            <person name="Qiu B.Y."/>
            <person name="Chen P.T."/>
            <person name="Zhang W."/>
            <person name="Slipinski A."/>
            <person name="Escalona H.E."/>
            <person name="Waterhouse R.M."/>
            <person name="Zwick A."/>
            <person name="Pang H."/>
        </authorList>
    </citation>
    <scope>NUCLEOTIDE SEQUENCE [LARGE SCALE GENOMIC DNA]</scope>
    <source>
        <strain evidence="1">SYSU2018</strain>
    </source>
</reference>
<name>A0ABD2NL75_9CUCU</name>
<organism evidence="1 2">
    <name type="scientific">Cryptolaemus montrouzieri</name>
    <dbReference type="NCBI Taxonomy" id="559131"/>
    <lineage>
        <taxon>Eukaryota</taxon>
        <taxon>Metazoa</taxon>
        <taxon>Ecdysozoa</taxon>
        <taxon>Arthropoda</taxon>
        <taxon>Hexapoda</taxon>
        <taxon>Insecta</taxon>
        <taxon>Pterygota</taxon>
        <taxon>Neoptera</taxon>
        <taxon>Endopterygota</taxon>
        <taxon>Coleoptera</taxon>
        <taxon>Polyphaga</taxon>
        <taxon>Cucujiformia</taxon>
        <taxon>Coccinelloidea</taxon>
        <taxon>Coccinellidae</taxon>
        <taxon>Scymninae</taxon>
        <taxon>Scymnini</taxon>
        <taxon>Cryptolaemus</taxon>
    </lineage>
</organism>
<comment type="caution">
    <text evidence="1">The sequence shown here is derived from an EMBL/GenBank/DDBJ whole genome shotgun (WGS) entry which is preliminary data.</text>
</comment>
<dbReference type="PANTHER" id="PTHR33480">
    <property type="entry name" value="SET DOMAIN-CONTAINING PROTEIN-RELATED"/>
    <property type="match status" value="1"/>
</dbReference>
<dbReference type="AlphaFoldDB" id="A0ABD2NL75"/>
<protein>
    <submittedName>
        <fullName evidence="1">Uncharacterized protein</fullName>
    </submittedName>
</protein>
<proteinExistence type="predicted"/>
<dbReference type="PANTHER" id="PTHR33480:SF1">
    <property type="entry name" value="TYR RECOMBINASE DOMAIN-CONTAINING PROTEIN"/>
    <property type="match status" value="1"/>
</dbReference>
<sequence>MRKLLVHRNKYMRDNHLFGQPGSYQPIYGYEIMRKYAMNCGAKNSWALTTTRLRKHLATLSQVLNMSENDIEQLATFMRHTVGVHRGSYRLPNDVYQVAYISKLLLLMEQGGATKFKVKL</sequence>
<accession>A0ABD2NL75</accession>
<evidence type="ECO:0000313" key="1">
    <source>
        <dbReference type="EMBL" id="KAL3279427.1"/>
    </source>
</evidence>